<proteinExistence type="predicted"/>
<dbReference type="RefSeq" id="WP_132084579.1">
    <property type="nucleotide sequence ID" value="NZ_SLUK01000006.1"/>
</dbReference>
<comment type="caution">
    <text evidence="1">The sequence shown here is derived from an EMBL/GenBank/DDBJ whole genome shotgun (WGS) entry which is preliminary data.</text>
</comment>
<keyword evidence="2" id="KW-1185">Reference proteome</keyword>
<dbReference type="AlphaFoldDB" id="A0A9X8UJU3"/>
<evidence type="ECO:0000313" key="1">
    <source>
        <dbReference type="EMBL" id="TCL43205.1"/>
    </source>
</evidence>
<name>A0A9X8UJU3_9FIRM</name>
<reference evidence="1 2" key="1">
    <citation type="submission" date="2019-03" db="EMBL/GenBank/DDBJ databases">
        <title>Genomic Encyclopedia of Type Strains, Phase IV (KMG-IV): sequencing the most valuable type-strain genomes for metagenomic binning, comparative biology and taxonomic classification.</title>
        <authorList>
            <person name="Goeker M."/>
        </authorList>
    </citation>
    <scope>NUCLEOTIDE SEQUENCE [LARGE SCALE GENOMIC DNA]</scope>
    <source>
        <strain evidence="1 2">DSM 100433</strain>
    </source>
</reference>
<organism evidence="1 2">
    <name type="scientific">Harryflintia acetispora</name>
    <dbReference type="NCBI Taxonomy" id="1849041"/>
    <lineage>
        <taxon>Bacteria</taxon>
        <taxon>Bacillati</taxon>
        <taxon>Bacillota</taxon>
        <taxon>Clostridia</taxon>
        <taxon>Eubacteriales</taxon>
        <taxon>Oscillospiraceae</taxon>
        <taxon>Harryflintia</taxon>
    </lineage>
</organism>
<dbReference type="Proteomes" id="UP000294682">
    <property type="component" value="Unassembled WGS sequence"/>
</dbReference>
<dbReference type="EMBL" id="SLUK01000006">
    <property type="protein sequence ID" value="TCL43205.1"/>
    <property type="molecule type" value="Genomic_DNA"/>
</dbReference>
<gene>
    <name evidence="1" type="ORF">EDD78_10665</name>
</gene>
<accession>A0A9X8UJU3</accession>
<protein>
    <submittedName>
        <fullName evidence="1">Uncharacterized protein</fullName>
    </submittedName>
</protein>
<sequence>MYYINYHTGAGDNNAETLEQAKVLADQGAAYTQQPITIHDEDGEEVARRNWFGVEYNAEDDQETMDPITYGSFGYYGDWQE</sequence>
<evidence type="ECO:0000313" key="2">
    <source>
        <dbReference type="Proteomes" id="UP000294682"/>
    </source>
</evidence>